<keyword evidence="6" id="KW-0548">Nucleotidyltransferase</keyword>
<dbReference type="GO" id="GO:0004252">
    <property type="term" value="F:serine-type endopeptidase activity"/>
    <property type="evidence" value="ECO:0007669"/>
    <property type="project" value="InterPro"/>
</dbReference>
<evidence type="ECO:0000256" key="2">
    <source>
        <dbReference type="ARBA" id="ARBA00022484"/>
    </source>
</evidence>
<evidence type="ECO:0000256" key="14">
    <source>
        <dbReference type="ARBA" id="ARBA00048744"/>
    </source>
</evidence>
<evidence type="ECO:0000256" key="4">
    <source>
        <dbReference type="ARBA" id="ARBA00022679"/>
    </source>
</evidence>
<dbReference type="GO" id="GO:0003723">
    <property type="term" value="F:RNA binding"/>
    <property type="evidence" value="ECO:0007669"/>
    <property type="project" value="InterPro"/>
</dbReference>
<keyword evidence="5 16" id="KW-0812">Transmembrane</keyword>
<dbReference type="GO" id="GO:0016020">
    <property type="term" value="C:membrane"/>
    <property type="evidence" value="ECO:0007669"/>
    <property type="project" value="UniProtKB-SubCell"/>
</dbReference>
<evidence type="ECO:0000256" key="9">
    <source>
        <dbReference type="ARBA" id="ARBA00022801"/>
    </source>
</evidence>
<evidence type="ECO:0000256" key="5">
    <source>
        <dbReference type="ARBA" id="ARBA00022692"/>
    </source>
</evidence>
<dbReference type="PROSITE" id="PS50507">
    <property type="entry name" value="RDRP_SSRNA_POS"/>
    <property type="match status" value="1"/>
</dbReference>
<comment type="catalytic activity">
    <reaction evidence="14">
        <text>RNA(n) + a ribonucleoside 5'-triphosphate = RNA(n+1) + diphosphate</text>
        <dbReference type="Rhea" id="RHEA:21248"/>
        <dbReference type="Rhea" id="RHEA-COMP:14527"/>
        <dbReference type="Rhea" id="RHEA-COMP:17342"/>
        <dbReference type="ChEBI" id="CHEBI:33019"/>
        <dbReference type="ChEBI" id="CHEBI:61557"/>
        <dbReference type="ChEBI" id="CHEBI:140395"/>
        <dbReference type="EC" id="2.7.7.48"/>
    </reaction>
</comment>
<keyword evidence="4" id="KW-0808">Transferase</keyword>
<feature type="transmembrane region" description="Helical" evidence="16">
    <location>
        <begin position="6"/>
        <end position="26"/>
    </location>
</feature>
<dbReference type="InterPro" id="IPR007094">
    <property type="entry name" value="RNA-dir_pol_PSvirus"/>
</dbReference>
<evidence type="ECO:0000256" key="11">
    <source>
        <dbReference type="ARBA" id="ARBA00022953"/>
    </source>
</evidence>
<evidence type="ECO:0000259" key="17">
    <source>
        <dbReference type="PROSITE" id="PS50507"/>
    </source>
</evidence>
<dbReference type="InterPro" id="IPR043502">
    <property type="entry name" value="DNA/RNA_pol_sf"/>
</dbReference>
<dbReference type="PROSITE" id="PS51868">
    <property type="entry name" value="PEPTIDASE_S39"/>
    <property type="match status" value="1"/>
</dbReference>
<evidence type="ECO:0000256" key="16">
    <source>
        <dbReference type="SAM" id="Phobius"/>
    </source>
</evidence>
<evidence type="ECO:0000256" key="12">
    <source>
        <dbReference type="ARBA" id="ARBA00022989"/>
    </source>
</evidence>
<dbReference type="GO" id="GO:0039694">
    <property type="term" value="P:viral RNA genome replication"/>
    <property type="evidence" value="ECO:0007669"/>
    <property type="project" value="InterPro"/>
</dbReference>
<feature type="region of interest" description="Disordered" evidence="15">
    <location>
        <begin position="564"/>
        <end position="587"/>
    </location>
</feature>
<feature type="transmembrane region" description="Helical" evidence="16">
    <location>
        <begin position="128"/>
        <end position="148"/>
    </location>
</feature>
<keyword evidence="9" id="KW-0378">Hydrolase</keyword>
<feature type="compositionally biased region" description="Polar residues" evidence="15">
    <location>
        <begin position="505"/>
        <end position="518"/>
    </location>
</feature>
<dbReference type="EMBL" id="MK184554">
    <property type="protein sequence ID" value="QED22195.1"/>
    <property type="molecule type" value="Genomic_RNA"/>
</dbReference>
<dbReference type="InterPro" id="IPR009003">
    <property type="entry name" value="Peptidase_S1_PA"/>
</dbReference>
<evidence type="ECO:0000256" key="6">
    <source>
        <dbReference type="ARBA" id="ARBA00022695"/>
    </source>
</evidence>
<protein>
    <submittedName>
        <fullName evidence="19">Putative P1-P2 fusion protein</fullName>
    </submittedName>
</protein>
<evidence type="ECO:0000256" key="7">
    <source>
        <dbReference type="ARBA" id="ARBA00022741"/>
    </source>
</evidence>
<dbReference type="InterPro" id="IPR000382">
    <property type="entry name" value="Peptidase_S39B_luteovirus"/>
</dbReference>
<evidence type="ECO:0000256" key="1">
    <source>
        <dbReference type="ARBA" id="ARBA00004141"/>
    </source>
</evidence>
<name>A0A6B7K2X8_9VIRU</name>
<sequence length="1089" mass="121700">MQPQTIFFALFVLSSLFFSAANVPFYQGIHRTGTASGNRNESLSSLFTVELTSLLAGMERPHPPLGSKPMTTSEPHEPTLRDALDLLWQVISRDSRRLSSKAQKNFQDSCAYGFTTAKTWLKGAFQSFLWTVVSLWSFGIWVIVSWTFYLVTTFTIPVVCLVLLYTFTEFMVKALRWMFTGWPTCLALLVLKAGKTIFTVPRFRRNYSEEKQVKGFISLKIPQNPPRGSVLLVQHEDGSHAGYASCVRLYDGTLALMTCHHVGTGVPKGKVASSKTTNKIPISLFTPLISSEKGDFILMSGPPNWESLLGCKGAYFVPASQLAKSKMRFFFIEKNEWMADHGEIVGPRDHWFATTLCNSEPGHSGTPIFNGKTIVGVHAGGENGENFNVMSTIPPVPGLTTPQYVFETTAPQGRVFNDEDLGEMLKSVRSSVPGLEKFVSIKGKNWADYPEDEDFFAEVKNKPVQVPQAQEAQIKFGTVEAPPVSKIPAMVSTFTRIGKRERQSCLPNQQQSSPSTRGGQKERCSGRKGPRTAHPLKASRISRRRRKIFREAFREISGEDRPLYYRKESGGSSGSESHEETPGKPAAQTTAENFQRYFEGSYKWEVPTSSQEIPGFQHCGSLPQYYHPKQIKGSEWGTQLIKDHPELGEKVSGFGWPSVGPQAEVTSLTLQAKRWLQRAQSAKIPSSEDRERVINKAVEAYSNVKTFGPTATRGNKLEWRQFLEDFKSAVFSLELDAGIGVPYIAYGRPTHKGWVEDPKLLPVLARLTFNRLQKMLEVESSNMSAEELVQAGLCDPIRTFVKREPHKQSKLDEGRYRLIMSVSLVDQLVARVLFQNQNKREIALWRANPSKPGFGLSTDEQVLEFVQALAAQVEVPPEELITSWKKYLVPTDCSGFDWSVAEWMLHDDMVVRNKLTLDLNPTTEKLRSAWLKCICNSVLCLSDGTLLAQRVPGVQKSGSYNTSSSNSRIRVMAAYHCGADWAMAMGDDALESVNTNLEVYKNLGFKVEVSGQLEFCSHIFRAPDLALPVNERKMLYKLIFGYNPGSGNLEVISNYIAACVSVLNELRHDPDSVALLHSWLVSPVLPQNI</sequence>
<dbReference type="SUPFAM" id="SSF56672">
    <property type="entry name" value="DNA/RNA polymerases"/>
    <property type="match status" value="1"/>
</dbReference>
<accession>A0A6B7K2X8</accession>
<keyword evidence="10" id="KW-0720">Serine protease</keyword>
<comment type="subcellular location">
    <subcellularLocation>
        <location evidence="1">Membrane</location>
        <topology evidence="1">Multi-pass membrane protein</topology>
    </subcellularLocation>
</comment>
<evidence type="ECO:0000259" key="18">
    <source>
        <dbReference type="PROSITE" id="PS51868"/>
    </source>
</evidence>
<keyword evidence="13 16" id="KW-0472">Membrane</keyword>
<feature type="region of interest" description="Disordered" evidence="15">
    <location>
        <begin position="500"/>
        <end position="541"/>
    </location>
</feature>
<organism evidence="19">
    <name type="scientific">Pepper vein yellows virus</name>
    <dbReference type="NCBI Taxonomy" id="909827"/>
    <lineage>
        <taxon>Viruses</taxon>
        <taxon>Riboviria</taxon>
        <taxon>Orthornavirae</taxon>
        <taxon>Pisuviricota</taxon>
        <taxon>Pisoniviricetes</taxon>
        <taxon>Sobelivirales</taxon>
        <taxon>Solemoviridae</taxon>
        <taxon>Polerovirus</taxon>
        <taxon>Polerovirus PEVYV1</taxon>
    </lineage>
</organism>
<dbReference type="GO" id="GO:0000166">
    <property type="term" value="F:nucleotide binding"/>
    <property type="evidence" value="ECO:0007669"/>
    <property type="project" value="UniProtKB-KW"/>
</dbReference>
<keyword evidence="8" id="KW-0688">Ribosomal frameshifting</keyword>
<keyword evidence="7" id="KW-0547">Nucleotide-binding</keyword>
<dbReference type="Pfam" id="PF02123">
    <property type="entry name" value="RdRP_4"/>
    <property type="match status" value="1"/>
</dbReference>
<keyword evidence="11" id="KW-0693">Viral RNA replication</keyword>
<keyword evidence="2" id="KW-0696">RNA-directed RNA polymerase</keyword>
<evidence type="ECO:0000256" key="8">
    <source>
        <dbReference type="ARBA" id="ARBA00022758"/>
    </source>
</evidence>
<dbReference type="Pfam" id="PF02122">
    <property type="entry name" value="Peptidase_S39"/>
    <property type="match status" value="1"/>
</dbReference>
<dbReference type="PRINTS" id="PR00914">
    <property type="entry name" value="LVIRUSRNAPOL"/>
</dbReference>
<dbReference type="GO" id="GO:0006508">
    <property type="term" value="P:proteolysis"/>
    <property type="evidence" value="ECO:0007669"/>
    <property type="project" value="UniProtKB-KW"/>
</dbReference>
<evidence type="ECO:0000256" key="3">
    <source>
        <dbReference type="ARBA" id="ARBA00022670"/>
    </source>
</evidence>
<evidence type="ECO:0000256" key="15">
    <source>
        <dbReference type="SAM" id="MobiDB-lite"/>
    </source>
</evidence>
<evidence type="ECO:0000256" key="10">
    <source>
        <dbReference type="ARBA" id="ARBA00022825"/>
    </source>
</evidence>
<feature type="domain" description="Peptidase S39" evidence="18">
    <location>
        <begin position="213"/>
        <end position="407"/>
    </location>
</feature>
<dbReference type="GO" id="GO:0003968">
    <property type="term" value="F:RNA-directed RNA polymerase activity"/>
    <property type="evidence" value="ECO:0007669"/>
    <property type="project" value="UniProtKB-KW"/>
</dbReference>
<keyword evidence="3" id="KW-0645">Protease</keyword>
<dbReference type="InterPro" id="IPR043504">
    <property type="entry name" value="Peptidase_S1_PA_chymotrypsin"/>
</dbReference>
<dbReference type="SUPFAM" id="SSF50494">
    <property type="entry name" value="Trypsin-like serine proteases"/>
    <property type="match status" value="1"/>
</dbReference>
<feature type="transmembrane region" description="Helical" evidence="16">
    <location>
        <begin position="154"/>
        <end position="172"/>
    </location>
</feature>
<reference evidence="19" key="1">
    <citation type="submission" date="2018-11" db="EMBL/GenBank/DDBJ databases">
        <title>First report of Pepper vein yellows virus infecting pepper in Brazil.</title>
        <authorList>
            <person name="Pantoja K."/>
            <person name="Rossitto De Marchi B."/>
            <person name="Krause-Sakate R."/>
            <person name="Mituti T."/>
            <person name="Rezende J."/>
            <person name="Boari A."/>
        </authorList>
    </citation>
    <scope>NUCLEOTIDE SEQUENCE</scope>
    <source>
        <strain evidence="19">Altamira</strain>
    </source>
</reference>
<evidence type="ECO:0000313" key="19">
    <source>
        <dbReference type="EMBL" id="QED22195.1"/>
    </source>
</evidence>
<evidence type="ECO:0000256" key="13">
    <source>
        <dbReference type="ARBA" id="ARBA00023136"/>
    </source>
</evidence>
<proteinExistence type="predicted"/>
<dbReference type="InterPro" id="IPR001795">
    <property type="entry name" value="RNA-dir_pol_luteovirus"/>
</dbReference>
<dbReference type="Gene3D" id="2.40.10.10">
    <property type="entry name" value="Trypsin-like serine proteases"/>
    <property type="match status" value="2"/>
</dbReference>
<dbReference type="GO" id="GO:0006351">
    <property type="term" value="P:DNA-templated transcription"/>
    <property type="evidence" value="ECO:0007669"/>
    <property type="project" value="InterPro"/>
</dbReference>
<dbReference type="GO" id="GO:0075523">
    <property type="term" value="P:viral translational frameshifting"/>
    <property type="evidence" value="ECO:0007669"/>
    <property type="project" value="UniProtKB-KW"/>
</dbReference>
<feature type="domain" description="RdRp catalytic" evidence="17">
    <location>
        <begin position="886"/>
        <end position="1001"/>
    </location>
</feature>
<keyword evidence="12 16" id="KW-1133">Transmembrane helix</keyword>